<feature type="compositionally biased region" description="Polar residues" evidence="1">
    <location>
        <begin position="75"/>
        <end position="84"/>
    </location>
</feature>
<feature type="region of interest" description="Disordered" evidence="1">
    <location>
        <begin position="75"/>
        <end position="94"/>
    </location>
</feature>
<dbReference type="InterPro" id="IPR001841">
    <property type="entry name" value="Znf_RING"/>
</dbReference>
<protein>
    <recommendedName>
        <fullName evidence="2">RING-type domain-containing protein</fullName>
    </recommendedName>
</protein>
<feature type="domain" description="RING-type" evidence="2">
    <location>
        <begin position="290"/>
        <end position="325"/>
    </location>
</feature>
<proteinExistence type="predicted"/>
<dbReference type="SUPFAM" id="SSF57850">
    <property type="entry name" value="RING/U-box"/>
    <property type="match status" value="1"/>
</dbReference>
<dbReference type="Pfam" id="PF13920">
    <property type="entry name" value="zf-C3HC4_3"/>
    <property type="match status" value="1"/>
</dbReference>
<sequence>MGHRSRDRSFDGFHLQDTSNELVAGYMNQNTSMFESAHFGDAEDTRPAGAFLEALGGNSDPIQGIVTQVMSRHVSESTPGSTATPPWGKDSIPHGSNWRKRLRELLIRQNESVLSFLLKPAAEHTVLGTVETVLRRYAIRHDVDPASVLTVKALCSDVSGAILIQEEIEDSLKKRGQSSLSEVKSQVTGLIELYKATGEKLLDCESKMAFRLEKMDKIQQRVASFMELQTNDALPAVTAALEKYLEIAFRDLHIETQYKQLLFLYQKHIALREAIQLFKTPHQVISEPMCPICIQETVTTAMSPCGHTFCGGCSKRSVMECFVCRGKIRDRLKLYFS</sequence>
<dbReference type="EMBL" id="MN739655">
    <property type="protein sequence ID" value="QHT18436.1"/>
    <property type="molecule type" value="Genomic_DNA"/>
</dbReference>
<evidence type="ECO:0000256" key="1">
    <source>
        <dbReference type="SAM" id="MobiDB-lite"/>
    </source>
</evidence>
<dbReference type="InterPro" id="IPR013083">
    <property type="entry name" value="Znf_RING/FYVE/PHD"/>
</dbReference>
<accession>A0A6C0DNH4</accession>
<evidence type="ECO:0000259" key="2">
    <source>
        <dbReference type="PROSITE" id="PS50089"/>
    </source>
</evidence>
<dbReference type="AlphaFoldDB" id="A0A6C0DNH4"/>
<organism evidence="3">
    <name type="scientific">viral metagenome</name>
    <dbReference type="NCBI Taxonomy" id="1070528"/>
    <lineage>
        <taxon>unclassified sequences</taxon>
        <taxon>metagenomes</taxon>
        <taxon>organismal metagenomes</taxon>
    </lineage>
</organism>
<name>A0A6C0DNH4_9ZZZZ</name>
<dbReference type="PROSITE" id="PS50089">
    <property type="entry name" value="ZF_RING_2"/>
    <property type="match status" value="1"/>
</dbReference>
<dbReference type="SMART" id="SM00184">
    <property type="entry name" value="RING"/>
    <property type="match status" value="1"/>
</dbReference>
<evidence type="ECO:0000313" key="3">
    <source>
        <dbReference type="EMBL" id="QHT18436.1"/>
    </source>
</evidence>
<reference evidence="3" key="1">
    <citation type="journal article" date="2020" name="Nature">
        <title>Giant virus diversity and host interactions through global metagenomics.</title>
        <authorList>
            <person name="Schulz F."/>
            <person name="Roux S."/>
            <person name="Paez-Espino D."/>
            <person name="Jungbluth S."/>
            <person name="Walsh D.A."/>
            <person name="Denef V.J."/>
            <person name="McMahon K.D."/>
            <person name="Konstantinidis K.T."/>
            <person name="Eloe-Fadrosh E.A."/>
            <person name="Kyrpides N.C."/>
            <person name="Woyke T."/>
        </authorList>
    </citation>
    <scope>NUCLEOTIDE SEQUENCE</scope>
    <source>
        <strain evidence="3">GVMAG-M-3300023174-46</strain>
    </source>
</reference>
<dbReference type="Gene3D" id="3.30.40.10">
    <property type="entry name" value="Zinc/RING finger domain, C3HC4 (zinc finger)"/>
    <property type="match status" value="1"/>
</dbReference>